<gene>
    <name evidence="2" type="ORF">BC936DRAFT_144073</name>
</gene>
<name>A0A433DD19_9FUNG</name>
<sequence>MHRSKYQISNKQAVRIDGSDDDDEESLSTQVSIMNDGGWFLPSGKNVANIFETYRKLAGLKDLPSFCSSLHWNT</sequence>
<proteinExistence type="predicted"/>
<keyword evidence="3" id="KW-1185">Reference proteome</keyword>
<feature type="region of interest" description="Disordered" evidence="1">
    <location>
        <begin position="1"/>
        <end position="27"/>
    </location>
</feature>
<evidence type="ECO:0000313" key="2">
    <source>
        <dbReference type="EMBL" id="RUP48742.1"/>
    </source>
</evidence>
<dbReference type="Proteomes" id="UP000268093">
    <property type="component" value="Unassembled WGS sequence"/>
</dbReference>
<evidence type="ECO:0000256" key="1">
    <source>
        <dbReference type="SAM" id="MobiDB-lite"/>
    </source>
</evidence>
<feature type="compositionally biased region" description="Polar residues" evidence="1">
    <location>
        <begin position="1"/>
        <end position="12"/>
    </location>
</feature>
<evidence type="ECO:0000313" key="3">
    <source>
        <dbReference type="Proteomes" id="UP000268093"/>
    </source>
</evidence>
<dbReference type="AlphaFoldDB" id="A0A433DD19"/>
<accession>A0A433DD19</accession>
<protein>
    <submittedName>
        <fullName evidence="2">Uncharacterized protein</fullName>
    </submittedName>
</protein>
<dbReference type="EMBL" id="RBNI01003008">
    <property type="protein sequence ID" value="RUP48742.1"/>
    <property type="molecule type" value="Genomic_DNA"/>
</dbReference>
<organism evidence="2 3">
    <name type="scientific">Jimgerdemannia flammicorona</name>
    <dbReference type="NCBI Taxonomy" id="994334"/>
    <lineage>
        <taxon>Eukaryota</taxon>
        <taxon>Fungi</taxon>
        <taxon>Fungi incertae sedis</taxon>
        <taxon>Mucoromycota</taxon>
        <taxon>Mucoromycotina</taxon>
        <taxon>Endogonomycetes</taxon>
        <taxon>Endogonales</taxon>
        <taxon>Endogonaceae</taxon>
        <taxon>Jimgerdemannia</taxon>
    </lineage>
</organism>
<comment type="caution">
    <text evidence="2">The sequence shown here is derived from an EMBL/GenBank/DDBJ whole genome shotgun (WGS) entry which is preliminary data.</text>
</comment>
<reference evidence="2 3" key="1">
    <citation type="journal article" date="2018" name="New Phytol.">
        <title>Phylogenomics of Endogonaceae and evolution of mycorrhizas within Mucoromycota.</title>
        <authorList>
            <person name="Chang Y."/>
            <person name="Desiro A."/>
            <person name="Na H."/>
            <person name="Sandor L."/>
            <person name="Lipzen A."/>
            <person name="Clum A."/>
            <person name="Barry K."/>
            <person name="Grigoriev I.V."/>
            <person name="Martin F.M."/>
            <person name="Stajich J.E."/>
            <person name="Smith M.E."/>
            <person name="Bonito G."/>
            <person name="Spatafora J.W."/>
        </authorList>
    </citation>
    <scope>NUCLEOTIDE SEQUENCE [LARGE SCALE GENOMIC DNA]</scope>
    <source>
        <strain evidence="2 3">GMNB39</strain>
    </source>
</reference>